<dbReference type="AlphaFoldDB" id="A0A0D0AQM5"/>
<reference evidence="2 3" key="1">
    <citation type="submission" date="2014-04" db="EMBL/GenBank/DDBJ databases">
        <authorList>
            <consortium name="DOE Joint Genome Institute"/>
            <person name="Kuo A."/>
            <person name="Ruytinx J."/>
            <person name="Rineau F."/>
            <person name="Colpaert J."/>
            <person name="Kohler A."/>
            <person name="Nagy L.G."/>
            <person name="Floudas D."/>
            <person name="Copeland A."/>
            <person name="Barry K.W."/>
            <person name="Cichocki N."/>
            <person name="Veneault-Fourrey C."/>
            <person name="LaButti K."/>
            <person name="Lindquist E.A."/>
            <person name="Lipzen A."/>
            <person name="Lundell T."/>
            <person name="Morin E."/>
            <person name="Murat C."/>
            <person name="Sun H."/>
            <person name="Tunlid A."/>
            <person name="Henrissat B."/>
            <person name="Grigoriev I.V."/>
            <person name="Hibbett D.S."/>
            <person name="Martin F."/>
            <person name="Nordberg H.P."/>
            <person name="Cantor M.N."/>
            <person name="Hua S.X."/>
        </authorList>
    </citation>
    <scope>NUCLEOTIDE SEQUENCE [LARGE SCALE GENOMIC DNA]</scope>
    <source>
        <strain evidence="2 3">UH-Slu-Lm8-n1</strain>
    </source>
</reference>
<keyword evidence="3" id="KW-1185">Reference proteome</keyword>
<dbReference type="Proteomes" id="UP000054485">
    <property type="component" value="Unassembled WGS sequence"/>
</dbReference>
<name>A0A0D0AQM5_9AGAM</name>
<evidence type="ECO:0000313" key="2">
    <source>
        <dbReference type="EMBL" id="KIK40354.1"/>
    </source>
</evidence>
<gene>
    <name evidence="2" type="ORF">CY34DRAFT_272462</name>
</gene>
<feature type="signal peptide" evidence="1">
    <location>
        <begin position="1"/>
        <end position="16"/>
    </location>
</feature>
<keyword evidence="1" id="KW-0732">Signal</keyword>
<proteinExistence type="predicted"/>
<evidence type="ECO:0000313" key="3">
    <source>
        <dbReference type="Proteomes" id="UP000054485"/>
    </source>
</evidence>
<reference evidence="3" key="2">
    <citation type="submission" date="2015-01" db="EMBL/GenBank/DDBJ databases">
        <title>Evolutionary Origins and Diversification of the Mycorrhizal Mutualists.</title>
        <authorList>
            <consortium name="DOE Joint Genome Institute"/>
            <consortium name="Mycorrhizal Genomics Consortium"/>
            <person name="Kohler A."/>
            <person name="Kuo A."/>
            <person name="Nagy L.G."/>
            <person name="Floudas D."/>
            <person name="Copeland A."/>
            <person name="Barry K.W."/>
            <person name="Cichocki N."/>
            <person name="Veneault-Fourrey C."/>
            <person name="LaButti K."/>
            <person name="Lindquist E.A."/>
            <person name="Lipzen A."/>
            <person name="Lundell T."/>
            <person name="Morin E."/>
            <person name="Murat C."/>
            <person name="Riley R."/>
            <person name="Ohm R."/>
            <person name="Sun H."/>
            <person name="Tunlid A."/>
            <person name="Henrissat B."/>
            <person name="Grigoriev I.V."/>
            <person name="Hibbett D.S."/>
            <person name="Martin F."/>
        </authorList>
    </citation>
    <scope>NUCLEOTIDE SEQUENCE [LARGE SCALE GENOMIC DNA]</scope>
    <source>
        <strain evidence="3">UH-Slu-Lm8-n1</strain>
    </source>
</reference>
<evidence type="ECO:0000256" key="1">
    <source>
        <dbReference type="SAM" id="SignalP"/>
    </source>
</evidence>
<accession>A0A0D0AQM5</accession>
<dbReference type="InParanoid" id="A0A0D0AQM5"/>
<dbReference type="EMBL" id="KN835305">
    <property type="protein sequence ID" value="KIK40354.1"/>
    <property type="molecule type" value="Genomic_DNA"/>
</dbReference>
<organism evidence="2 3">
    <name type="scientific">Suillus luteus UH-Slu-Lm8-n1</name>
    <dbReference type="NCBI Taxonomy" id="930992"/>
    <lineage>
        <taxon>Eukaryota</taxon>
        <taxon>Fungi</taxon>
        <taxon>Dikarya</taxon>
        <taxon>Basidiomycota</taxon>
        <taxon>Agaricomycotina</taxon>
        <taxon>Agaricomycetes</taxon>
        <taxon>Agaricomycetidae</taxon>
        <taxon>Boletales</taxon>
        <taxon>Suillineae</taxon>
        <taxon>Suillaceae</taxon>
        <taxon>Suillus</taxon>
    </lineage>
</organism>
<dbReference type="HOGENOM" id="CLU_2962418_0_0_1"/>
<sequence length="59" mass="6345">MMACTILLCYVGSVRARAGQAANVNDTDSHMQYNAQRIVLRFMASPANPRGVGGATRTM</sequence>
<feature type="chain" id="PRO_5002224173" evidence="1">
    <location>
        <begin position="17"/>
        <end position="59"/>
    </location>
</feature>
<protein>
    <submittedName>
        <fullName evidence="2">Uncharacterized protein</fullName>
    </submittedName>
</protein>